<dbReference type="HOGENOM" id="CLU_030181_1_1_11"/>
<dbReference type="PATRIC" id="fig|953739.5.peg.639"/>
<dbReference type="EMBL" id="FR845719">
    <property type="protein sequence ID" value="CCA58780.1"/>
    <property type="molecule type" value="Genomic_DNA"/>
</dbReference>
<dbReference type="eggNOG" id="ENOG5031GJC">
    <property type="taxonomic scope" value="Bacteria"/>
</dbReference>
<feature type="compositionally biased region" description="Low complexity" evidence="1">
    <location>
        <begin position="268"/>
        <end position="278"/>
    </location>
</feature>
<dbReference type="Pfam" id="PF13830">
    <property type="entry name" value="DUF4192"/>
    <property type="match status" value="1"/>
</dbReference>
<evidence type="ECO:0008006" key="4">
    <source>
        <dbReference type="Google" id="ProtNLM"/>
    </source>
</evidence>
<reference evidence="2 3" key="1">
    <citation type="journal article" date="2011" name="BMC Genomics">
        <title>Genome-wide analysis of the role of GlnR in Streptomyces venezuelae provides new insights into global nitrogen regulation in actinomycetes.</title>
        <authorList>
            <person name="Pullan S.T."/>
            <person name="Bibb M.J."/>
            <person name="Merrick M."/>
        </authorList>
    </citation>
    <scope>NUCLEOTIDE SEQUENCE [LARGE SCALE GENOMIC DNA]</scope>
    <source>
        <strain evidence="3">ATCC 10712 / CBS 650.69 / DSM 40230 / JCM 4526 / NBRC 13096 / PD 04745</strain>
    </source>
</reference>
<accession>F2R7X1</accession>
<sequence>MNANHHETSGLSRTQQITLRGPAELADALPFVLGFHPTDSVVLIALHGEHGRFGGRVRLGIPRSPREWASTADHLAECLVEGGSRSGARPDGIVVFLCQDPGAGETSRRVMERLRPFAQLLRIACGALDIPVYEALCISDGLYFSYCCPDARCCPPDGTPLALSGTSVMAATAAYAGVQVRGSLRDMESRFRPPGGPQEEAQRAALDSAAAAIVPQILEDTEDEGREKVREATLRLARDILRRFANPGGAEPSPTGGADTTGAMGRTRAPGGPTARADAADDALVATEEAATLILGLQDRVTRDRAAEWMEGWEGTAALRLWRVLSRRCVAPYQEHAAAPLTLAGWTAWSGGDEPTARVALGLALEADPEYVFARLLHQACNEGLDPESLRSCLRTERDTRLASQEATPATARSGGVRSPRPQGGGQALRKPGRQTGGGERRPSAGVRPGGPATGKPGSGTPRHGGQRGTRSGR</sequence>
<gene>
    <name evidence="2" type="ordered locus">SVEN_5494</name>
</gene>
<dbReference type="OrthoDB" id="3264463at2"/>
<feature type="region of interest" description="Disordered" evidence="1">
    <location>
        <begin position="397"/>
        <end position="474"/>
    </location>
</feature>
<keyword evidence="3" id="KW-1185">Reference proteome</keyword>
<organism evidence="2 3">
    <name type="scientific">Streptomyces venezuelae (strain ATCC 10712 / CBS 650.69 / DSM 40230 / JCM 4526 / NBRC 13096 / PD 04745)</name>
    <dbReference type="NCBI Taxonomy" id="953739"/>
    <lineage>
        <taxon>Bacteria</taxon>
        <taxon>Bacillati</taxon>
        <taxon>Actinomycetota</taxon>
        <taxon>Actinomycetes</taxon>
        <taxon>Kitasatosporales</taxon>
        <taxon>Streptomycetaceae</taxon>
        <taxon>Streptomyces</taxon>
    </lineage>
</organism>
<dbReference type="STRING" id="953739.SVEN_5494"/>
<protein>
    <recommendedName>
        <fullName evidence="4">DUF4192 domain-containing protein</fullName>
    </recommendedName>
</protein>
<dbReference type="AlphaFoldDB" id="F2R7X1"/>
<name>F2R7X1_STRVP</name>
<evidence type="ECO:0000256" key="1">
    <source>
        <dbReference type="SAM" id="MobiDB-lite"/>
    </source>
</evidence>
<feature type="region of interest" description="Disordered" evidence="1">
    <location>
        <begin position="245"/>
        <end position="278"/>
    </location>
</feature>
<dbReference type="GeneID" id="51866059"/>
<dbReference type="KEGG" id="sve:SVEN_5494"/>
<evidence type="ECO:0000313" key="2">
    <source>
        <dbReference type="EMBL" id="CCA58780.1"/>
    </source>
</evidence>
<dbReference type="Proteomes" id="UP000006854">
    <property type="component" value="Chromosome"/>
</dbReference>
<dbReference type="RefSeq" id="WP_015036676.1">
    <property type="nucleotide sequence ID" value="NC_018750.1"/>
</dbReference>
<proteinExistence type="predicted"/>
<evidence type="ECO:0000313" key="3">
    <source>
        <dbReference type="Proteomes" id="UP000006854"/>
    </source>
</evidence>
<dbReference type="InterPro" id="IPR025447">
    <property type="entry name" value="DUF4192"/>
</dbReference>